<feature type="compositionally biased region" description="Low complexity" evidence="1">
    <location>
        <begin position="86"/>
        <end position="103"/>
    </location>
</feature>
<feature type="non-terminal residue" evidence="2">
    <location>
        <position position="103"/>
    </location>
</feature>
<accession>A0ABN9TBN8</accession>
<feature type="non-terminal residue" evidence="2">
    <location>
        <position position="1"/>
    </location>
</feature>
<dbReference type="EMBL" id="CAUYUJ010014550">
    <property type="protein sequence ID" value="CAK0843114.1"/>
    <property type="molecule type" value="Genomic_DNA"/>
</dbReference>
<feature type="compositionally biased region" description="Basic and acidic residues" evidence="1">
    <location>
        <begin position="35"/>
        <end position="49"/>
    </location>
</feature>
<sequence length="103" mass="10378">AASRWSDEDGAAGRPSEAGAPAARPRGVLAAAADLDGRRRARGVREAGRAGRWAPARGAHGRRRQPERGVAPGAGADARGSGLSGGAQRRGVRRGAAVAARPL</sequence>
<keyword evidence="3" id="KW-1185">Reference proteome</keyword>
<comment type="caution">
    <text evidence="2">The sequence shown here is derived from an EMBL/GenBank/DDBJ whole genome shotgun (WGS) entry which is preliminary data.</text>
</comment>
<feature type="compositionally biased region" description="Low complexity" evidence="1">
    <location>
        <begin position="12"/>
        <end position="34"/>
    </location>
</feature>
<evidence type="ECO:0000313" key="2">
    <source>
        <dbReference type="EMBL" id="CAK0843114.1"/>
    </source>
</evidence>
<reference evidence="2" key="1">
    <citation type="submission" date="2023-10" db="EMBL/GenBank/DDBJ databases">
        <authorList>
            <person name="Chen Y."/>
            <person name="Shah S."/>
            <person name="Dougan E. K."/>
            <person name="Thang M."/>
            <person name="Chan C."/>
        </authorList>
    </citation>
    <scope>NUCLEOTIDE SEQUENCE [LARGE SCALE GENOMIC DNA]</scope>
</reference>
<dbReference type="Proteomes" id="UP001189429">
    <property type="component" value="Unassembled WGS sequence"/>
</dbReference>
<proteinExistence type="predicted"/>
<gene>
    <name evidence="2" type="ORF">PCOR1329_LOCUS37552</name>
</gene>
<organism evidence="2 3">
    <name type="scientific">Prorocentrum cordatum</name>
    <dbReference type="NCBI Taxonomy" id="2364126"/>
    <lineage>
        <taxon>Eukaryota</taxon>
        <taxon>Sar</taxon>
        <taxon>Alveolata</taxon>
        <taxon>Dinophyceae</taxon>
        <taxon>Prorocentrales</taxon>
        <taxon>Prorocentraceae</taxon>
        <taxon>Prorocentrum</taxon>
    </lineage>
</organism>
<name>A0ABN9TBN8_9DINO</name>
<evidence type="ECO:0000256" key="1">
    <source>
        <dbReference type="SAM" id="MobiDB-lite"/>
    </source>
</evidence>
<protein>
    <submittedName>
        <fullName evidence="2">Uncharacterized protein</fullName>
    </submittedName>
</protein>
<evidence type="ECO:0000313" key="3">
    <source>
        <dbReference type="Proteomes" id="UP001189429"/>
    </source>
</evidence>
<feature type="region of interest" description="Disordered" evidence="1">
    <location>
        <begin position="1"/>
        <end position="103"/>
    </location>
</feature>